<dbReference type="HOGENOM" id="CLU_759097_0_0_1"/>
<evidence type="ECO:0000313" key="1">
    <source>
        <dbReference type="EMBL" id="KHJ30665.1"/>
    </source>
</evidence>
<gene>
    <name evidence="1" type="ORF">EV44_g3739</name>
</gene>
<dbReference type="STRING" id="52586.A0A0B1P052"/>
<dbReference type="AlphaFoldDB" id="A0A0B1P052"/>
<reference evidence="1 2" key="1">
    <citation type="journal article" date="2014" name="BMC Genomics">
        <title>Adaptive genomic structural variation in the grape powdery mildew pathogen, Erysiphe necator.</title>
        <authorList>
            <person name="Jones L."/>
            <person name="Riaz S."/>
            <person name="Morales-Cruz A."/>
            <person name="Amrine K.C."/>
            <person name="McGuire B."/>
            <person name="Gubler W.D."/>
            <person name="Walker M.A."/>
            <person name="Cantu D."/>
        </authorList>
    </citation>
    <scope>NUCLEOTIDE SEQUENCE [LARGE SCALE GENOMIC DNA]</scope>
    <source>
        <strain evidence="2">c</strain>
    </source>
</reference>
<dbReference type="EMBL" id="JNVN01003790">
    <property type="protein sequence ID" value="KHJ30665.1"/>
    <property type="molecule type" value="Genomic_DNA"/>
</dbReference>
<proteinExistence type="predicted"/>
<protein>
    <submittedName>
        <fullName evidence="1">Uncharacterized protein</fullName>
    </submittedName>
</protein>
<evidence type="ECO:0000313" key="2">
    <source>
        <dbReference type="Proteomes" id="UP000030854"/>
    </source>
</evidence>
<dbReference type="Proteomes" id="UP000030854">
    <property type="component" value="Unassembled WGS sequence"/>
</dbReference>
<sequence>MVQSTFDPCLLYTRKSDLFGVVGIQTDNTLFISNDNFISLENNEIIKAKIITKPVEKLLPNNQIIFNGGIIIHDGASIFLKPKKQGDKICLVDIKSPLFQSEYVAQRARGAYIATVCQPEAAFDLSFAAQSVQNPSYNDMKLLNKQLQWQIENKDKGLRFININLSQAKLFVFVDASFANNKDLSSQIGFVIALVDETNNNNDRYSFKISDNLLHWSSIKCKRVTRSILASELYATVHGVDSGIIEDEFQEDDFETGTHFSYDFRKLNGIQILTHLEDQSVRYLVTKSDRFEELSIQEAQTNVVFSFDGRYNGGVFQGIVPDKGAAGVSTVGKLQFRALQILDPAICLDTAPYGEQPQSPLKLDM</sequence>
<accession>A0A0B1P052</accession>
<keyword evidence="2" id="KW-1185">Reference proteome</keyword>
<comment type="caution">
    <text evidence="1">The sequence shown here is derived from an EMBL/GenBank/DDBJ whole genome shotgun (WGS) entry which is preliminary data.</text>
</comment>
<organism evidence="1 2">
    <name type="scientific">Uncinula necator</name>
    <name type="common">Grape powdery mildew</name>
    <dbReference type="NCBI Taxonomy" id="52586"/>
    <lineage>
        <taxon>Eukaryota</taxon>
        <taxon>Fungi</taxon>
        <taxon>Dikarya</taxon>
        <taxon>Ascomycota</taxon>
        <taxon>Pezizomycotina</taxon>
        <taxon>Leotiomycetes</taxon>
        <taxon>Erysiphales</taxon>
        <taxon>Erysiphaceae</taxon>
        <taxon>Erysiphe</taxon>
    </lineage>
</organism>
<name>A0A0B1P052_UNCNE</name>